<evidence type="ECO:0000313" key="2">
    <source>
        <dbReference type="EMBL" id="MBB5893569.1"/>
    </source>
</evidence>
<feature type="transmembrane region" description="Helical" evidence="1">
    <location>
        <begin position="138"/>
        <end position="155"/>
    </location>
</feature>
<dbReference type="AlphaFoldDB" id="A0A7W9KKI2"/>
<keyword evidence="3" id="KW-1185">Reference proteome</keyword>
<protein>
    <recommendedName>
        <fullName evidence="4">Lipase (Class 3)</fullName>
    </recommendedName>
</protein>
<feature type="transmembrane region" description="Helical" evidence="1">
    <location>
        <begin position="55"/>
        <end position="79"/>
    </location>
</feature>
<dbReference type="EMBL" id="JACHIR010000001">
    <property type="protein sequence ID" value="MBB5893569.1"/>
    <property type="molecule type" value="Genomic_DNA"/>
</dbReference>
<name>A0A7W9KKI2_9PSEU</name>
<feature type="transmembrane region" description="Helical" evidence="1">
    <location>
        <begin position="251"/>
        <end position="270"/>
    </location>
</feature>
<proteinExistence type="predicted"/>
<feature type="transmembrane region" description="Helical" evidence="1">
    <location>
        <begin position="190"/>
        <end position="213"/>
    </location>
</feature>
<feature type="transmembrane region" description="Helical" evidence="1">
    <location>
        <begin position="468"/>
        <end position="488"/>
    </location>
</feature>
<gene>
    <name evidence="2" type="ORF">BJ998_004765</name>
</gene>
<feature type="transmembrane region" description="Helical" evidence="1">
    <location>
        <begin position="374"/>
        <end position="396"/>
    </location>
</feature>
<dbReference type="InterPro" id="IPR029058">
    <property type="entry name" value="AB_hydrolase_fold"/>
</dbReference>
<keyword evidence="1" id="KW-0812">Transmembrane</keyword>
<feature type="transmembrane region" description="Helical" evidence="1">
    <location>
        <begin position="333"/>
        <end position="354"/>
    </location>
</feature>
<feature type="transmembrane region" description="Helical" evidence="1">
    <location>
        <begin position="219"/>
        <end position="239"/>
    </location>
</feature>
<keyword evidence="1" id="KW-1133">Transmembrane helix</keyword>
<evidence type="ECO:0000313" key="3">
    <source>
        <dbReference type="Proteomes" id="UP000585638"/>
    </source>
</evidence>
<organism evidence="2 3">
    <name type="scientific">Kutzneria kofuensis</name>
    <dbReference type="NCBI Taxonomy" id="103725"/>
    <lineage>
        <taxon>Bacteria</taxon>
        <taxon>Bacillati</taxon>
        <taxon>Actinomycetota</taxon>
        <taxon>Actinomycetes</taxon>
        <taxon>Pseudonocardiales</taxon>
        <taxon>Pseudonocardiaceae</taxon>
        <taxon>Kutzneria</taxon>
    </lineage>
</organism>
<accession>A0A7W9KKI2</accession>
<dbReference type="Proteomes" id="UP000585638">
    <property type="component" value="Unassembled WGS sequence"/>
</dbReference>
<keyword evidence="1" id="KW-0472">Membrane</keyword>
<dbReference type="Gene3D" id="3.40.50.1820">
    <property type="entry name" value="alpha/beta hydrolase"/>
    <property type="match status" value="1"/>
</dbReference>
<feature type="transmembrane region" description="Helical" evidence="1">
    <location>
        <begin position="436"/>
        <end position="456"/>
    </location>
</feature>
<feature type="transmembrane region" description="Helical" evidence="1">
    <location>
        <begin position="100"/>
        <end position="118"/>
    </location>
</feature>
<evidence type="ECO:0008006" key="4">
    <source>
        <dbReference type="Google" id="ProtNLM"/>
    </source>
</evidence>
<dbReference type="RefSeq" id="WP_246488641.1">
    <property type="nucleotide sequence ID" value="NZ_BAAAWY010000018.1"/>
</dbReference>
<feature type="transmembrane region" description="Helical" evidence="1">
    <location>
        <begin position="290"/>
        <end position="312"/>
    </location>
</feature>
<evidence type="ECO:0000256" key="1">
    <source>
        <dbReference type="SAM" id="Phobius"/>
    </source>
</evidence>
<comment type="caution">
    <text evidence="2">The sequence shown here is derived from an EMBL/GenBank/DDBJ whole genome shotgun (WGS) entry which is preliminary data.</text>
</comment>
<dbReference type="SUPFAM" id="SSF53474">
    <property type="entry name" value="alpha/beta-Hydrolases"/>
    <property type="match status" value="1"/>
</dbReference>
<sequence>MGTTPESLVDAVVAVDVAGDGVGRIVRPADRLRRPAPGPVLHAGGRPVPRTVEGYLWSAMTSGGFAKAAWALLLPFSLANMAHWMLPPTGRVLGGTLRSLVRLAALVLTMLLVTQLTVVSLDLVAGQWLDQFSQLRPWRAPIGLAPVLIVVALLHKLSAIDWKVHTPSPAPQRDLLPGARIAADPDAPALHVLHATAGLACAALLAAGGPFGASSDRVFVVWIAAWALILLSVLITLALDAPTEGRWFKPWARRLLVVATLLEFVAAGALAPMPSHGQHLPGTDPTVQSIAGVLGVTVVAFALVLIPAAVLARGGWSQLPPSLRPWAGGWMAAPMLVIASLLGGGFGAGVGITVQKALGDDSLQLPPGYRYVTTLWGVAAVLAVVVGLVGALVLVLPRGTKPIEIDLLHPGKPEDAKHAAQAWRLARLERKHAHHVFLVAAAVLSAGTVASVLMQIRGVELPWWGQPLPGIGITALGAFAIGLLRLVYVATKSPDTARQLGLLNDIAGFWPREAHPLVPPCYALKAIPELVARAQEHLADPGTRVVLAGYSQGSLLATIAAARLLDSLPAHERERVGLVTAGSPLQWAYPRAFPAVVSHDSLAELAKAMNGRWRAVCRGTDAIGGGVTTWERLAFDGQLLGVGFEGALPAAERSPNGALVLGGDHWLPDPQRGPIAGRRWRPGVLRHRDYTSDPEWDHAIAAAAGLDVAEAPLTLWNFKH</sequence>
<reference evidence="2 3" key="1">
    <citation type="submission" date="2020-08" db="EMBL/GenBank/DDBJ databases">
        <title>Sequencing the genomes of 1000 actinobacteria strains.</title>
        <authorList>
            <person name="Klenk H.-P."/>
        </authorList>
    </citation>
    <scope>NUCLEOTIDE SEQUENCE [LARGE SCALE GENOMIC DNA]</scope>
    <source>
        <strain evidence="2 3">DSM 43851</strain>
    </source>
</reference>